<organism evidence="3">
    <name type="scientific">Psilocybe cubensis</name>
    <name type="common">Psychedelic mushroom</name>
    <name type="synonym">Stropharia cubensis</name>
    <dbReference type="NCBI Taxonomy" id="181762"/>
    <lineage>
        <taxon>Eukaryota</taxon>
        <taxon>Fungi</taxon>
        <taxon>Dikarya</taxon>
        <taxon>Basidiomycota</taxon>
        <taxon>Agaricomycotina</taxon>
        <taxon>Agaricomycetes</taxon>
        <taxon>Agaricomycetidae</taxon>
        <taxon>Agaricales</taxon>
        <taxon>Agaricineae</taxon>
        <taxon>Strophariaceae</taxon>
        <taxon>Psilocybe</taxon>
    </lineage>
</organism>
<evidence type="ECO:0000256" key="1">
    <source>
        <dbReference type="SAM" id="MobiDB-lite"/>
    </source>
</evidence>
<dbReference type="PANTHER" id="PTHR34826">
    <property type="entry name" value="UPF0590 PROTEIN C409.17C"/>
    <property type="match status" value="1"/>
</dbReference>
<feature type="domain" description="Domain of unknown function at the cortex 1" evidence="2">
    <location>
        <begin position="4"/>
        <end position="173"/>
    </location>
</feature>
<dbReference type="PANTHER" id="PTHR34826:SF2">
    <property type="entry name" value="UPF0590 PROTEIN C409.17C"/>
    <property type="match status" value="1"/>
</dbReference>
<reference evidence="3" key="1">
    <citation type="submission" date="2021-02" db="EMBL/GenBank/DDBJ databases">
        <title>Psilocybe cubensis genome.</title>
        <authorList>
            <person name="Mckernan K.J."/>
            <person name="Crawford S."/>
            <person name="Trippe A."/>
            <person name="Kane L.T."/>
            <person name="Mclaughlin S."/>
        </authorList>
    </citation>
    <scope>NUCLEOTIDE SEQUENCE [LARGE SCALE GENOMIC DNA]</scope>
    <source>
        <strain evidence="3">MGC-MH-2018</strain>
    </source>
</reference>
<comment type="caution">
    <text evidence="3">The sequence shown here is derived from an EMBL/GenBank/DDBJ whole genome shotgun (WGS) entry which is preliminary data.</text>
</comment>
<dbReference type="Pfam" id="PF08588">
    <property type="entry name" value="Duc1"/>
    <property type="match status" value="2"/>
</dbReference>
<accession>A0A8H8CKF0</accession>
<feature type="region of interest" description="Disordered" evidence="1">
    <location>
        <begin position="181"/>
        <end position="272"/>
    </location>
</feature>
<sequence length="374" mass="41459">MAPRLRVLAGTSPSSMVPITHLVNTPHSHPIRSDLFEGELVAQIQGMTDEQGKVRESEYFKREDRSGVTWSIVVRGRFLVPYSADDILFGNTFDRPLKLPWGTSAVLKFMHYIDPTLEHDLTSSTKPWALSPLISTMPHFMHTRIPPSSSSCMLPPFSANQSIQDRNSELYLALSDELDEGDSASSSSGTSFRSASSSSDNVAPVSPSPLSAARSSSKGSSSGGSSFSVKSAMRKVKPKRARSTLSTGSSSSSEQGERRMKRERELQTLQTASQRRSYFAQKARRQDVVFGPEDVITTDFCYGFISFAPTLALQLPGGLSFDLMKYWDGQPVRFVCCERVRKEEGGEDRNGKEPWGRMFWCVAIEIVDEDEDVN</sequence>
<evidence type="ECO:0000259" key="2">
    <source>
        <dbReference type="Pfam" id="PF08588"/>
    </source>
</evidence>
<feature type="compositionally biased region" description="Basic residues" evidence="1">
    <location>
        <begin position="232"/>
        <end position="242"/>
    </location>
</feature>
<evidence type="ECO:0000313" key="3">
    <source>
        <dbReference type="EMBL" id="KAG5167959.1"/>
    </source>
</evidence>
<proteinExistence type="predicted"/>
<dbReference type="EMBL" id="JAFIQS010000006">
    <property type="protein sequence ID" value="KAG5167959.1"/>
    <property type="molecule type" value="Genomic_DNA"/>
</dbReference>
<feature type="domain" description="Domain of unknown function at the cortex 1" evidence="2">
    <location>
        <begin position="246"/>
        <end position="366"/>
    </location>
</feature>
<name>A0A8H8CKF0_PSICU</name>
<dbReference type="InterPro" id="IPR013897">
    <property type="entry name" value="Duc1"/>
</dbReference>
<protein>
    <recommendedName>
        <fullName evidence="2">Domain of unknown function at the cortex 1 domain-containing protein</fullName>
    </recommendedName>
</protein>
<feature type="compositionally biased region" description="Basic and acidic residues" evidence="1">
    <location>
        <begin position="255"/>
        <end position="266"/>
    </location>
</feature>
<gene>
    <name evidence="3" type="ORF">JR316_006550</name>
</gene>
<dbReference type="OrthoDB" id="2119945at2759"/>
<dbReference type="AlphaFoldDB" id="A0A8H8CKF0"/>
<feature type="compositionally biased region" description="Low complexity" evidence="1">
    <location>
        <begin position="183"/>
        <end position="231"/>
    </location>
</feature>
<feature type="compositionally biased region" description="Low complexity" evidence="1">
    <location>
        <begin position="243"/>
        <end position="253"/>
    </location>
</feature>